<dbReference type="AlphaFoldDB" id="A0AAN9RNS1"/>
<gene>
    <name evidence="1" type="ORF">VNO80_04476</name>
</gene>
<comment type="caution">
    <text evidence="1">The sequence shown here is derived from an EMBL/GenBank/DDBJ whole genome shotgun (WGS) entry which is preliminary data.</text>
</comment>
<dbReference type="Proteomes" id="UP001374584">
    <property type="component" value="Unassembled WGS sequence"/>
</dbReference>
<keyword evidence="2" id="KW-1185">Reference proteome</keyword>
<accession>A0AAN9RNS1</accession>
<name>A0AAN9RNS1_PHACN</name>
<dbReference type="EMBL" id="JAYMYR010000002">
    <property type="protein sequence ID" value="KAK7379024.1"/>
    <property type="molecule type" value="Genomic_DNA"/>
</dbReference>
<proteinExistence type="predicted"/>
<organism evidence="1 2">
    <name type="scientific">Phaseolus coccineus</name>
    <name type="common">Scarlet runner bean</name>
    <name type="synonym">Phaseolus multiflorus</name>
    <dbReference type="NCBI Taxonomy" id="3886"/>
    <lineage>
        <taxon>Eukaryota</taxon>
        <taxon>Viridiplantae</taxon>
        <taxon>Streptophyta</taxon>
        <taxon>Embryophyta</taxon>
        <taxon>Tracheophyta</taxon>
        <taxon>Spermatophyta</taxon>
        <taxon>Magnoliopsida</taxon>
        <taxon>eudicotyledons</taxon>
        <taxon>Gunneridae</taxon>
        <taxon>Pentapetalae</taxon>
        <taxon>rosids</taxon>
        <taxon>fabids</taxon>
        <taxon>Fabales</taxon>
        <taxon>Fabaceae</taxon>
        <taxon>Papilionoideae</taxon>
        <taxon>50 kb inversion clade</taxon>
        <taxon>NPAAA clade</taxon>
        <taxon>indigoferoid/millettioid clade</taxon>
        <taxon>Phaseoleae</taxon>
        <taxon>Phaseolus</taxon>
    </lineage>
</organism>
<reference evidence="1 2" key="1">
    <citation type="submission" date="2024-01" db="EMBL/GenBank/DDBJ databases">
        <title>The genomes of 5 underutilized Papilionoideae crops provide insights into root nodulation and disease resistanc.</title>
        <authorList>
            <person name="Jiang F."/>
        </authorList>
    </citation>
    <scope>NUCLEOTIDE SEQUENCE [LARGE SCALE GENOMIC DNA]</scope>
    <source>
        <strain evidence="1">JINMINGXINNONG_FW02</strain>
        <tissue evidence="1">Leaves</tissue>
    </source>
</reference>
<sequence length="133" mass="14529">MVYAGSGENIRREGEVLILIPDLIQFLAIKQGYNGYGHKIGNSVVCGRVELCLSGGKWKVETAIAKHSLSVPYHTKRTLPLPLTHGLNNNNTNIRSRGRLESATVRTLAPLHMDYSSPPNRFSPTSSLLSSAT</sequence>
<protein>
    <submittedName>
        <fullName evidence="1">Uncharacterized protein</fullName>
    </submittedName>
</protein>
<evidence type="ECO:0000313" key="1">
    <source>
        <dbReference type="EMBL" id="KAK7379024.1"/>
    </source>
</evidence>
<evidence type="ECO:0000313" key="2">
    <source>
        <dbReference type="Proteomes" id="UP001374584"/>
    </source>
</evidence>